<protein>
    <recommendedName>
        <fullName evidence="1">Glutaredoxin-like protein</fullName>
    </recommendedName>
</protein>
<gene>
    <name evidence="3" type="ORF">MSAN_01056600</name>
</gene>
<reference evidence="3" key="1">
    <citation type="submission" date="2020-05" db="EMBL/GenBank/DDBJ databases">
        <title>Mycena genomes resolve the evolution of fungal bioluminescence.</title>
        <authorList>
            <person name="Tsai I.J."/>
        </authorList>
    </citation>
    <scope>NUCLEOTIDE SEQUENCE</scope>
    <source>
        <strain evidence="3">160909Yilan</strain>
    </source>
</reference>
<sequence>MSVRLIPRLTLFSGANCPLCDIAKLELNRVRQTRPFELQTIDIHAPGNAAWKKKYVYWIPALHLDDQEIVKGRWDATDVTKALEQWDRNQQQAQSKSEQSENKS</sequence>
<keyword evidence="1" id="KW-0813">Transport</keyword>
<dbReference type="PANTHER" id="PTHR33558">
    <property type="entry name" value="GLUTAREDOXIN-LIKE PROTEIN C5ORF63 HOMOLOG"/>
    <property type="match status" value="1"/>
</dbReference>
<dbReference type="Proteomes" id="UP000623467">
    <property type="component" value="Unassembled WGS sequence"/>
</dbReference>
<accession>A0A8H6YU87</accession>
<proteinExistence type="inferred from homology"/>
<dbReference type="InterPro" id="IPR008554">
    <property type="entry name" value="Glutaredoxin-like"/>
</dbReference>
<dbReference type="PANTHER" id="PTHR33558:SF1">
    <property type="entry name" value="GLUTAREDOXIN-LIKE PROTEIN C5ORF63 HOMOLOG"/>
    <property type="match status" value="1"/>
</dbReference>
<dbReference type="InterPro" id="IPR036249">
    <property type="entry name" value="Thioredoxin-like_sf"/>
</dbReference>
<evidence type="ECO:0000313" key="4">
    <source>
        <dbReference type="Proteomes" id="UP000623467"/>
    </source>
</evidence>
<evidence type="ECO:0000256" key="1">
    <source>
        <dbReference type="RuleBase" id="RU363082"/>
    </source>
</evidence>
<name>A0A8H6YU87_9AGAR</name>
<evidence type="ECO:0000256" key="2">
    <source>
        <dbReference type="SAM" id="MobiDB-lite"/>
    </source>
</evidence>
<organism evidence="3 4">
    <name type="scientific">Mycena sanguinolenta</name>
    <dbReference type="NCBI Taxonomy" id="230812"/>
    <lineage>
        <taxon>Eukaryota</taxon>
        <taxon>Fungi</taxon>
        <taxon>Dikarya</taxon>
        <taxon>Basidiomycota</taxon>
        <taxon>Agaricomycotina</taxon>
        <taxon>Agaricomycetes</taxon>
        <taxon>Agaricomycetidae</taxon>
        <taxon>Agaricales</taxon>
        <taxon>Marasmiineae</taxon>
        <taxon>Mycenaceae</taxon>
        <taxon>Mycena</taxon>
    </lineage>
</organism>
<evidence type="ECO:0000313" key="3">
    <source>
        <dbReference type="EMBL" id="KAF7363980.1"/>
    </source>
</evidence>
<comment type="caution">
    <text evidence="3">The sequence shown here is derived from an EMBL/GenBank/DDBJ whole genome shotgun (WGS) entry which is preliminary data.</text>
</comment>
<dbReference type="InterPro" id="IPR052565">
    <property type="entry name" value="Glutaredoxin-like_YDR286C"/>
</dbReference>
<feature type="region of interest" description="Disordered" evidence="2">
    <location>
        <begin position="85"/>
        <end position="104"/>
    </location>
</feature>
<dbReference type="Pfam" id="PF05768">
    <property type="entry name" value="Glrx-like"/>
    <property type="match status" value="1"/>
</dbReference>
<keyword evidence="1" id="KW-0249">Electron transport</keyword>
<dbReference type="Gene3D" id="3.40.30.10">
    <property type="entry name" value="Glutaredoxin"/>
    <property type="match status" value="1"/>
</dbReference>
<dbReference type="EMBL" id="JACAZH010000007">
    <property type="protein sequence ID" value="KAF7363980.1"/>
    <property type="molecule type" value="Genomic_DNA"/>
</dbReference>
<keyword evidence="4" id="KW-1185">Reference proteome</keyword>
<comment type="similarity">
    <text evidence="1">Belongs to the glutaredoxin family.</text>
</comment>
<dbReference type="SUPFAM" id="SSF52833">
    <property type="entry name" value="Thioredoxin-like"/>
    <property type="match status" value="1"/>
</dbReference>
<dbReference type="AlphaFoldDB" id="A0A8H6YU87"/>
<dbReference type="OrthoDB" id="429967at2759"/>